<gene>
    <name evidence="2" type="ORF">CLOHYLEM_05245</name>
</gene>
<dbReference type="InterPro" id="IPR026935">
    <property type="entry name" value="BtrH_N"/>
</dbReference>
<dbReference type="RefSeq" id="WP_006442581.1">
    <property type="nucleotide sequence ID" value="NZ_CP036524.1"/>
</dbReference>
<dbReference type="HOGENOM" id="CLU_069568_0_0_9"/>
<evidence type="ECO:0000313" key="2">
    <source>
        <dbReference type="EMBL" id="EEG74582.1"/>
    </source>
</evidence>
<evidence type="ECO:0000259" key="1">
    <source>
        <dbReference type="PROSITE" id="PS50160"/>
    </source>
</evidence>
<proteinExistence type="predicted"/>
<dbReference type="STRING" id="553973.CLOHYLEM_05245"/>
<keyword evidence="3" id="KW-1185">Reference proteome</keyword>
<dbReference type="GO" id="GO:0006310">
    <property type="term" value="P:DNA recombination"/>
    <property type="evidence" value="ECO:0007669"/>
    <property type="project" value="InterPro"/>
</dbReference>
<comment type="caution">
    <text evidence="2">The sequence shown here is derived from an EMBL/GenBank/DDBJ whole genome shotgun (WGS) entry which is preliminary data.</text>
</comment>
<reference evidence="2" key="1">
    <citation type="submission" date="2009-02" db="EMBL/GenBank/DDBJ databases">
        <authorList>
            <person name="Fulton L."/>
            <person name="Clifton S."/>
            <person name="Fulton B."/>
            <person name="Xu J."/>
            <person name="Minx P."/>
            <person name="Pepin K.H."/>
            <person name="Johnson M."/>
            <person name="Bhonagiri V."/>
            <person name="Nash W.E."/>
            <person name="Mardis E.R."/>
            <person name="Wilson R.K."/>
        </authorList>
    </citation>
    <scope>NUCLEOTIDE SEQUENCE [LARGE SCALE GENOMIC DNA]</scope>
    <source>
        <strain evidence="2">DSM 15053</strain>
    </source>
</reference>
<dbReference type="Pfam" id="PF14399">
    <property type="entry name" value="BtrH_N"/>
    <property type="match status" value="1"/>
</dbReference>
<name>C0BZK4_9FIRM</name>
<dbReference type="AlphaFoldDB" id="C0BZK4"/>
<dbReference type="PROSITE" id="PS50160">
    <property type="entry name" value="DNA_LIGASE_A3"/>
    <property type="match status" value="1"/>
</dbReference>
<dbReference type="GO" id="GO:0005524">
    <property type="term" value="F:ATP binding"/>
    <property type="evidence" value="ECO:0007669"/>
    <property type="project" value="InterPro"/>
</dbReference>
<dbReference type="InterPro" id="IPR032369">
    <property type="entry name" value="DUF4872"/>
</dbReference>
<dbReference type="GO" id="GO:0003910">
    <property type="term" value="F:DNA ligase (ATP) activity"/>
    <property type="evidence" value="ECO:0007669"/>
    <property type="project" value="InterPro"/>
</dbReference>
<dbReference type="GO" id="GO:0006281">
    <property type="term" value="P:DNA repair"/>
    <property type="evidence" value="ECO:0007669"/>
    <property type="project" value="InterPro"/>
</dbReference>
<evidence type="ECO:0000313" key="3">
    <source>
        <dbReference type="Proteomes" id="UP000004893"/>
    </source>
</evidence>
<accession>C0BZK4</accession>
<dbReference type="Proteomes" id="UP000004893">
    <property type="component" value="Unassembled WGS sequence"/>
</dbReference>
<dbReference type="OrthoDB" id="4075615at2"/>
<dbReference type="InterPro" id="IPR012310">
    <property type="entry name" value="DNA_ligase_ATP-dep_cent"/>
</dbReference>
<reference evidence="2" key="2">
    <citation type="submission" date="2013-06" db="EMBL/GenBank/DDBJ databases">
        <title>Draft genome sequence of Clostridium hylemonae (DSM 15053).</title>
        <authorList>
            <person name="Sudarsanam P."/>
            <person name="Ley R."/>
            <person name="Guruge J."/>
            <person name="Turnbaugh P.J."/>
            <person name="Mahowald M."/>
            <person name="Liep D."/>
            <person name="Gordon J."/>
        </authorList>
    </citation>
    <scope>NUCLEOTIDE SEQUENCE</scope>
    <source>
        <strain evidence="2">DSM 15053</strain>
    </source>
</reference>
<protein>
    <recommendedName>
        <fullName evidence="1">ATP-dependent DNA ligase family profile domain-containing protein</fullName>
    </recommendedName>
</protein>
<dbReference type="EMBL" id="ABYI02000019">
    <property type="protein sequence ID" value="EEG74582.1"/>
    <property type="molecule type" value="Genomic_DNA"/>
</dbReference>
<dbReference type="eggNOG" id="COG4990">
    <property type="taxonomic scope" value="Bacteria"/>
</dbReference>
<organism evidence="2 3">
    <name type="scientific">[Clostridium] hylemonae DSM 15053</name>
    <dbReference type="NCBI Taxonomy" id="553973"/>
    <lineage>
        <taxon>Bacteria</taxon>
        <taxon>Bacillati</taxon>
        <taxon>Bacillota</taxon>
        <taxon>Clostridia</taxon>
        <taxon>Lachnospirales</taxon>
        <taxon>Lachnospiraceae</taxon>
    </lineage>
</organism>
<feature type="domain" description="ATP-dependent DNA ligase family profile" evidence="1">
    <location>
        <begin position="202"/>
        <end position="281"/>
    </location>
</feature>
<sequence>MESIVKNFKPQGGRHCITNSLKQIFTYYGYPMSEEMIFGLASGLSFLYMNFSTAPMVNGRIKVFEFEKKLAERLNITIKCRSGKNYARVSDAAKRMIDADDPVLIYVDMPYMSYLGMDRDSHFGGHAVVLYGYDDLKKKYRISDRDNHDNPIRIPGGRTAEDYHLVSFRELEEARSSSHRPFPANNKYLTFDFSGYTNVGKDVLQEAITETCQGMLTPPARLLGMSGIMKFSREILRWEKFSPDKLKKTGMVNYFQINEAGGTGGGLFRRMYGGFLLEASDILQNDKVAHAGRQFIRVSEQWDDLADDLWQLSLEGDTALLKKMSDSIQHIYSVENNLYLSLMEAAGKIGDTL</sequence>
<dbReference type="Pfam" id="PF16169">
    <property type="entry name" value="DUF4872"/>
    <property type="match status" value="1"/>
</dbReference>